<dbReference type="InterPro" id="IPR000859">
    <property type="entry name" value="CUB_dom"/>
</dbReference>
<keyword evidence="2" id="KW-0391">Immunity</keyword>
<dbReference type="InterPro" id="IPR035914">
    <property type="entry name" value="Sperma_CUB_dom_sf"/>
</dbReference>
<dbReference type="FunFam" id="2.60.120.290:FF:000006">
    <property type="entry name" value="Mannan-binding lectin serine protease 1"/>
    <property type="match status" value="1"/>
</dbReference>
<evidence type="ECO:0000313" key="7">
    <source>
        <dbReference type="Proteomes" id="UP000438429"/>
    </source>
</evidence>
<evidence type="ECO:0000259" key="5">
    <source>
        <dbReference type="PROSITE" id="PS01180"/>
    </source>
</evidence>
<dbReference type="Proteomes" id="UP000438429">
    <property type="component" value="Unassembled WGS sequence"/>
</dbReference>
<dbReference type="FunFam" id="2.60.120.290:FF:000012">
    <property type="entry name" value="mannan-binding lectin serine protease 1 isoform X1"/>
    <property type="match status" value="1"/>
</dbReference>
<keyword evidence="3 4" id="KW-1015">Disulfide bond</keyword>
<dbReference type="AlphaFoldDB" id="A0A6A4T2E8"/>
<keyword evidence="1" id="KW-0399">Innate immunity</keyword>
<protein>
    <recommendedName>
        <fullName evidence="5">CUB domain-containing protein</fullName>
    </recommendedName>
</protein>
<gene>
    <name evidence="6" type="ORF">F2P81_011714</name>
</gene>
<feature type="disulfide bond" evidence="4">
    <location>
        <begin position="191"/>
        <end position="218"/>
    </location>
</feature>
<feature type="domain" description="CUB" evidence="5">
    <location>
        <begin position="60"/>
        <end position="188"/>
    </location>
</feature>
<proteinExistence type="predicted"/>
<feature type="domain" description="CUB" evidence="5">
    <location>
        <begin position="191"/>
        <end position="303"/>
    </location>
</feature>
<accession>A0A6A4T2E8</accession>
<dbReference type="EMBL" id="VEVO01000010">
    <property type="protein sequence ID" value="KAF0036402.1"/>
    <property type="molecule type" value="Genomic_DNA"/>
</dbReference>
<dbReference type="PANTHER" id="PTHR24255">
    <property type="entry name" value="COMPLEMENT COMPONENT 1, S SUBCOMPONENT-RELATED"/>
    <property type="match status" value="1"/>
</dbReference>
<dbReference type="PANTHER" id="PTHR24255:SF10">
    <property type="entry name" value="MANNAN-BINDING LECTIN SERINE PROTEASE 2"/>
    <property type="match status" value="1"/>
</dbReference>
<dbReference type="SMART" id="SM00042">
    <property type="entry name" value="CUB"/>
    <property type="match status" value="2"/>
</dbReference>
<organism evidence="6 7">
    <name type="scientific">Scophthalmus maximus</name>
    <name type="common">Turbot</name>
    <name type="synonym">Psetta maxima</name>
    <dbReference type="NCBI Taxonomy" id="52904"/>
    <lineage>
        <taxon>Eukaryota</taxon>
        <taxon>Metazoa</taxon>
        <taxon>Chordata</taxon>
        <taxon>Craniata</taxon>
        <taxon>Vertebrata</taxon>
        <taxon>Euteleostomi</taxon>
        <taxon>Actinopterygii</taxon>
        <taxon>Neopterygii</taxon>
        <taxon>Teleostei</taxon>
        <taxon>Neoteleostei</taxon>
        <taxon>Acanthomorphata</taxon>
        <taxon>Carangaria</taxon>
        <taxon>Pleuronectiformes</taxon>
        <taxon>Pleuronectoidei</taxon>
        <taxon>Scophthalmidae</taxon>
        <taxon>Scophthalmus</taxon>
    </lineage>
</organism>
<reference evidence="6 7" key="1">
    <citation type="submission" date="2019-06" db="EMBL/GenBank/DDBJ databases">
        <title>Draft genomes of female and male turbot (Scophthalmus maximus).</title>
        <authorList>
            <person name="Xu H."/>
            <person name="Xu X.-W."/>
            <person name="Shao C."/>
            <person name="Chen S."/>
        </authorList>
    </citation>
    <scope>NUCLEOTIDE SEQUENCE [LARGE SCALE GENOMIC DNA]</scope>
    <source>
        <strain evidence="6">Ysfricsl-2016a</strain>
        <tissue evidence="6">Blood</tissue>
    </source>
</reference>
<evidence type="ECO:0000256" key="2">
    <source>
        <dbReference type="ARBA" id="ARBA00022859"/>
    </source>
</evidence>
<dbReference type="SUPFAM" id="SSF49854">
    <property type="entry name" value="Spermadhesin, CUB domain"/>
    <property type="match status" value="2"/>
</dbReference>
<dbReference type="GO" id="GO:0004252">
    <property type="term" value="F:serine-type endopeptidase activity"/>
    <property type="evidence" value="ECO:0007669"/>
    <property type="project" value="TreeGrafter"/>
</dbReference>
<dbReference type="Gene3D" id="2.60.120.290">
    <property type="entry name" value="Spermadhesin, CUB domain"/>
    <property type="match status" value="2"/>
</dbReference>
<name>A0A6A4T2E8_SCOMX</name>
<comment type="caution">
    <text evidence="6">The sequence shown here is derived from an EMBL/GenBank/DDBJ whole genome shotgun (WGS) entry which is preliminary data.</text>
</comment>
<evidence type="ECO:0000256" key="4">
    <source>
        <dbReference type="PROSITE-ProRule" id="PRU00059"/>
    </source>
</evidence>
<sequence>MSGRIFDEGLASGLTGLRKRRGLWAAPRSAVVGAYTSVVGGDTGREGYVQILQGHRQSSCGVHAHTDDRGLVEMRGSHGSFTSPNFPLPYPDNQHAVWNITVPDGHRVRVYFTHFSLEPSHQCEYDYIQVLAEGNETLRFCGEEEKNYESTPRNTVILSAGNLMSVVFRSDYSNEGRFTGFRAFYTSEVPCPSQLLTSPSGVLTSPGYPSPYPPMSQCDHTIRLPEGYRIMLDFLEPFDVEGHPDVPCPYDMLKISTAGQEYGPFCGSTTPARIDTGSYQVHVRFRSDTGGENKGWKIKYTSAKSESLPLNKG</sequence>
<dbReference type="PROSITE" id="PS01180">
    <property type="entry name" value="CUB"/>
    <property type="match status" value="2"/>
</dbReference>
<comment type="caution">
    <text evidence="4">Lacks conserved residue(s) required for the propagation of feature annotation.</text>
</comment>
<dbReference type="GO" id="GO:0045087">
    <property type="term" value="P:innate immune response"/>
    <property type="evidence" value="ECO:0007669"/>
    <property type="project" value="UniProtKB-KW"/>
</dbReference>
<evidence type="ECO:0000313" key="6">
    <source>
        <dbReference type="EMBL" id="KAF0036402.1"/>
    </source>
</evidence>
<dbReference type="CDD" id="cd00041">
    <property type="entry name" value="CUB"/>
    <property type="match status" value="2"/>
</dbReference>
<evidence type="ECO:0000256" key="3">
    <source>
        <dbReference type="ARBA" id="ARBA00023157"/>
    </source>
</evidence>
<evidence type="ECO:0000256" key="1">
    <source>
        <dbReference type="ARBA" id="ARBA00022588"/>
    </source>
</evidence>
<dbReference type="Pfam" id="PF00431">
    <property type="entry name" value="CUB"/>
    <property type="match status" value="2"/>
</dbReference>
<dbReference type="GO" id="GO:0005615">
    <property type="term" value="C:extracellular space"/>
    <property type="evidence" value="ECO:0007669"/>
    <property type="project" value="TreeGrafter"/>
</dbReference>